<dbReference type="PANTHER" id="PTHR43553">
    <property type="entry name" value="HEAVY METAL TRANSPORTER"/>
    <property type="match status" value="1"/>
</dbReference>
<dbReference type="InterPro" id="IPR027417">
    <property type="entry name" value="P-loop_NTPase"/>
</dbReference>
<dbReference type="PROSITE" id="PS50893">
    <property type="entry name" value="ABC_TRANSPORTER_2"/>
    <property type="match status" value="2"/>
</dbReference>
<dbReference type="InterPro" id="IPR003439">
    <property type="entry name" value="ABC_transporter-like_ATP-bd"/>
</dbReference>
<organism evidence="7 8">
    <name type="scientific">Aquiluna borgnonia</name>
    <dbReference type="NCBI Taxonomy" id="2499157"/>
    <lineage>
        <taxon>Bacteria</taxon>
        <taxon>Bacillati</taxon>
        <taxon>Actinomycetota</taxon>
        <taxon>Actinomycetes</taxon>
        <taxon>Micrococcales</taxon>
        <taxon>Microbacteriaceae</taxon>
        <taxon>Luna cluster</taxon>
        <taxon>Luna-1 subcluster</taxon>
        <taxon>Aquiluna</taxon>
    </lineage>
</organism>
<evidence type="ECO:0000256" key="5">
    <source>
        <dbReference type="SAM" id="Phobius"/>
    </source>
</evidence>
<dbReference type="Proteomes" id="UP000501003">
    <property type="component" value="Chromosome"/>
</dbReference>
<reference evidence="7 8" key="1">
    <citation type="submission" date="2020-05" db="EMBL/GenBank/DDBJ databases">
        <title>Aquirufa sp. strain 15G-AUS-rot a new Aquirufa species.</title>
        <authorList>
            <person name="Pitt A."/>
            <person name="Hahn M.W."/>
        </authorList>
    </citation>
    <scope>NUCLEOTIDE SEQUENCE [LARGE SCALE GENOMIC DNA]</scope>
    <source>
        <strain evidence="7 8">15G-AUS-rot</strain>
    </source>
</reference>
<evidence type="ECO:0000313" key="7">
    <source>
        <dbReference type="EMBL" id="QKJ24897.1"/>
    </source>
</evidence>
<dbReference type="GO" id="GO:0042626">
    <property type="term" value="F:ATPase-coupled transmembrane transporter activity"/>
    <property type="evidence" value="ECO:0007669"/>
    <property type="project" value="TreeGrafter"/>
</dbReference>
<keyword evidence="8" id="KW-1185">Reference proteome</keyword>
<dbReference type="SUPFAM" id="SSF52540">
    <property type="entry name" value="P-loop containing nucleoside triphosphate hydrolases"/>
    <property type="match status" value="2"/>
</dbReference>
<keyword evidence="5" id="KW-1133">Transmembrane helix</keyword>
<dbReference type="GO" id="GO:0043190">
    <property type="term" value="C:ATP-binding cassette (ABC) transporter complex"/>
    <property type="evidence" value="ECO:0007669"/>
    <property type="project" value="TreeGrafter"/>
</dbReference>
<dbReference type="GO" id="GO:0016887">
    <property type="term" value="F:ATP hydrolysis activity"/>
    <property type="evidence" value="ECO:0007669"/>
    <property type="project" value="InterPro"/>
</dbReference>
<protein>
    <submittedName>
        <fullName evidence="7">ATP-binding cassette domain-containing protein</fullName>
    </submittedName>
</protein>
<dbReference type="RefSeq" id="WP_173493194.1">
    <property type="nucleotide sequence ID" value="NZ_CP054056.1"/>
</dbReference>
<feature type="transmembrane region" description="Helical" evidence="5">
    <location>
        <begin position="97"/>
        <end position="115"/>
    </location>
</feature>
<evidence type="ECO:0000256" key="3">
    <source>
        <dbReference type="ARBA" id="ARBA00022741"/>
    </source>
</evidence>
<keyword evidence="3" id="KW-0547">Nucleotide-binding</keyword>
<dbReference type="InterPro" id="IPR050095">
    <property type="entry name" value="ECF_ABC_transporter_ATP-bd"/>
</dbReference>
<keyword evidence="5" id="KW-0812">Transmembrane</keyword>
<keyword evidence="5" id="KW-0472">Membrane</keyword>
<evidence type="ECO:0000256" key="2">
    <source>
        <dbReference type="ARBA" id="ARBA00022448"/>
    </source>
</evidence>
<dbReference type="GO" id="GO:0005524">
    <property type="term" value="F:ATP binding"/>
    <property type="evidence" value="ECO:0007669"/>
    <property type="project" value="UniProtKB-KW"/>
</dbReference>
<comment type="similarity">
    <text evidence="1">Belongs to the ABC transporter superfamily.</text>
</comment>
<keyword evidence="2" id="KW-0813">Transport</keyword>
<dbReference type="AlphaFoldDB" id="A0A7D4UAF5"/>
<evidence type="ECO:0000313" key="8">
    <source>
        <dbReference type="Proteomes" id="UP000501003"/>
    </source>
</evidence>
<dbReference type="InterPro" id="IPR003593">
    <property type="entry name" value="AAA+_ATPase"/>
</dbReference>
<sequence length="554" mass="59759">MASLLAIAFVFTRLAYAVVFGGAGGSTTLVNLPQFRLPAPFSHIQIFGPIALEGLYANLLSALPFALAIIGFGVLASFLRPASFLSLANRSGFLKNLLSAIALGWAQLPSLASALRRIEFARRLRGEKRHRMLVPILETTVARALGMATRLARPSGAVTAEGLKVSDFRSSRLGSDPISFSLASGEIMVIEGPTGSGKSSLLLALSQTAGEMGMDFSGEIITPGRPSLVQQQPRDSIWGPRVEDEVSHPSFSALKGKTRFSVESLSEGEAVLLAIEVAFRQDPKLLLLDEPMAALDEISRRELIEKLAHYQSNGGTVVVAEHRPELYNSLAPRRLTLGLQPPKPAFDFKPMVVGHDLVLDYLRQRIEAGENLLLEKVEIQVHQSELIAIEGPNGSGKTTLLKTIASSAKAREIAMVPELASDFFVTTSLEDELTRADRLAKVPAGFTKDTMASIIPVLPTNLSTHPRDLSAGTQLALAIAMQLSYKPKVLLLDEPVKGFDPVARELISHTLKCVQETGCAILLATHDKDFIAGLNATRLEISNRTLSPVQEVLS</sequence>
<dbReference type="KEGG" id="aqg:HRU87_01430"/>
<accession>A0A7D4UAF5</accession>
<dbReference type="Gene3D" id="3.40.50.300">
    <property type="entry name" value="P-loop containing nucleotide triphosphate hydrolases"/>
    <property type="match status" value="3"/>
</dbReference>
<dbReference type="SMART" id="SM00382">
    <property type="entry name" value="AAA"/>
    <property type="match status" value="2"/>
</dbReference>
<feature type="domain" description="ABC transporter" evidence="6">
    <location>
        <begin position="158"/>
        <end position="366"/>
    </location>
</feature>
<gene>
    <name evidence="7" type="ORF">HRU87_01430</name>
</gene>
<name>A0A7D4UAF5_9MICO</name>
<evidence type="ECO:0000256" key="4">
    <source>
        <dbReference type="ARBA" id="ARBA00022840"/>
    </source>
</evidence>
<evidence type="ECO:0000259" key="6">
    <source>
        <dbReference type="PROSITE" id="PS50893"/>
    </source>
</evidence>
<proteinExistence type="inferred from homology"/>
<feature type="transmembrane region" description="Helical" evidence="5">
    <location>
        <begin position="55"/>
        <end position="76"/>
    </location>
</feature>
<evidence type="ECO:0000256" key="1">
    <source>
        <dbReference type="ARBA" id="ARBA00005417"/>
    </source>
</evidence>
<dbReference type="Pfam" id="PF00005">
    <property type="entry name" value="ABC_tran"/>
    <property type="match status" value="2"/>
</dbReference>
<dbReference type="EMBL" id="CP054056">
    <property type="protein sequence ID" value="QKJ24897.1"/>
    <property type="molecule type" value="Genomic_DNA"/>
</dbReference>
<keyword evidence="4 7" id="KW-0067">ATP-binding</keyword>
<feature type="domain" description="ABC transporter" evidence="6">
    <location>
        <begin position="357"/>
        <end position="554"/>
    </location>
</feature>